<dbReference type="Proteomes" id="UP000596742">
    <property type="component" value="Unassembled WGS sequence"/>
</dbReference>
<name>A0A8B6DF49_MYTGA</name>
<feature type="signal peptide" evidence="1">
    <location>
        <begin position="1"/>
        <end position="26"/>
    </location>
</feature>
<evidence type="ECO:0000313" key="3">
    <source>
        <dbReference type="Proteomes" id="UP000596742"/>
    </source>
</evidence>
<keyword evidence="1" id="KW-0732">Signal</keyword>
<proteinExistence type="predicted"/>
<reference evidence="2" key="1">
    <citation type="submission" date="2018-11" db="EMBL/GenBank/DDBJ databases">
        <authorList>
            <person name="Alioto T."/>
            <person name="Alioto T."/>
        </authorList>
    </citation>
    <scope>NUCLEOTIDE SEQUENCE</scope>
</reference>
<comment type="caution">
    <text evidence="2">The sequence shown here is derived from an EMBL/GenBank/DDBJ whole genome shotgun (WGS) entry which is preliminary data.</text>
</comment>
<evidence type="ECO:0000256" key="1">
    <source>
        <dbReference type="SAM" id="SignalP"/>
    </source>
</evidence>
<accession>A0A8B6DF49</accession>
<evidence type="ECO:0000313" key="2">
    <source>
        <dbReference type="EMBL" id="VDI17654.1"/>
    </source>
</evidence>
<sequence length="349" mass="39896">MEGGLPFTNIWTILLLVVLKMLQNYALPFSELTVSVQLTSLTEEVVAEEGSMLETFFRSYSKQSGAKKTATVSKTTPSSSSTTDCDFLLNKSRTMHVSVPTKDLPSEVPSQHQQLLQVLQPCLHETVEYGIEFDSYQYIDGIKTVQQIRLKDRVQIWEDSLKPSELYLSTDSAIRKDNSQFANSNQKFTECEKAFSILEFKNFCINNHVDTGALTSLKLEVYSVLEKEITLYTVLGTKAYNKLINLHKKHYGTLQNETTPKKTKLKSHTKGGMERILTKPTCFSRDDKYKHEERLNHVYSSVFVLLFITILLHSDSSLIETFSLITLIQKNKQIFQFLYVTVPNQESKE</sequence>
<keyword evidence="3" id="KW-1185">Reference proteome</keyword>
<organism evidence="2 3">
    <name type="scientific">Mytilus galloprovincialis</name>
    <name type="common">Mediterranean mussel</name>
    <dbReference type="NCBI Taxonomy" id="29158"/>
    <lineage>
        <taxon>Eukaryota</taxon>
        <taxon>Metazoa</taxon>
        <taxon>Spiralia</taxon>
        <taxon>Lophotrochozoa</taxon>
        <taxon>Mollusca</taxon>
        <taxon>Bivalvia</taxon>
        <taxon>Autobranchia</taxon>
        <taxon>Pteriomorphia</taxon>
        <taxon>Mytilida</taxon>
        <taxon>Mytiloidea</taxon>
        <taxon>Mytilidae</taxon>
        <taxon>Mytilinae</taxon>
        <taxon>Mytilus</taxon>
    </lineage>
</organism>
<dbReference type="AlphaFoldDB" id="A0A8B6DF49"/>
<feature type="chain" id="PRO_5032676400" evidence="1">
    <location>
        <begin position="27"/>
        <end position="349"/>
    </location>
</feature>
<protein>
    <submittedName>
        <fullName evidence="2">Uncharacterized protein</fullName>
    </submittedName>
</protein>
<dbReference type="EMBL" id="UYJE01003246">
    <property type="protein sequence ID" value="VDI17654.1"/>
    <property type="molecule type" value="Genomic_DNA"/>
</dbReference>
<gene>
    <name evidence="2" type="ORF">MGAL_10B076862</name>
</gene>